<gene>
    <name evidence="5" type="ORF">CKO25_05585</name>
</gene>
<evidence type="ECO:0000313" key="5">
    <source>
        <dbReference type="EMBL" id="MBK1644131.1"/>
    </source>
</evidence>
<dbReference type="Gene3D" id="3.60.130.10">
    <property type="entry name" value="Clavaminate synthase-like"/>
    <property type="match status" value="1"/>
</dbReference>
<dbReference type="Proteomes" id="UP001138802">
    <property type="component" value="Unassembled WGS sequence"/>
</dbReference>
<comment type="cofactor">
    <cofactor evidence="1">
        <name>Fe(2+)</name>
        <dbReference type="ChEBI" id="CHEBI:29033"/>
    </cofactor>
</comment>
<dbReference type="RefSeq" id="WP_200386932.1">
    <property type="nucleotide sequence ID" value="NZ_NRSD01000004.1"/>
</dbReference>
<keyword evidence="3" id="KW-0045">Antibiotic biosynthesis</keyword>
<comment type="caution">
    <text evidence="5">The sequence shown here is derived from an EMBL/GenBank/DDBJ whole genome shotgun (WGS) entry which is preliminary data.</text>
</comment>
<accession>A0A9X0WG74</accession>
<keyword evidence="6" id="KW-1185">Reference proteome</keyword>
<protein>
    <submittedName>
        <fullName evidence="5">Taurine catabolism dioxygenase TauD</fullName>
    </submittedName>
</protein>
<dbReference type="InterPro" id="IPR003819">
    <property type="entry name" value="TauD/TfdA-like"/>
</dbReference>
<organism evidence="5 6">
    <name type="scientific">Thiocapsa imhoffii</name>
    <dbReference type="NCBI Taxonomy" id="382777"/>
    <lineage>
        <taxon>Bacteria</taxon>
        <taxon>Pseudomonadati</taxon>
        <taxon>Pseudomonadota</taxon>
        <taxon>Gammaproteobacteria</taxon>
        <taxon>Chromatiales</taxon>
        <taxon>Chromatiaceae</taxon>
        <taxon>Thiocapsa</taxon>
    </lineage>
</organism>
<evidence type="ECO:0000313" key="6">
    <source>
        <dbReference type="Proteomes" id="UP001138802"/>
    </source>
</evidence>
<evidence type="ECO:0000256" key="1">
    <source>
        <dbReference type="ARBA" id="ARBA00001954"/>
    </source>
</evidence>
<keyword evidence="5" id="KW-0223">Dioxygenase</keyword>
<reference evidence="5 6" key="1">
    <citation type="journal article" date="2020" name="Microorganisms">
        <title>Osmotic Adaptation and Compatible Solute Biosynthesis of Phototrophic Bacteria as Revealed from Genome Analyses.</title>
        <authorList>
            <person name="Imhoff J.F."/>
            <person name="Rahn T."/>
            <person name="Kunzel S."/>
            <person name="Keller A."/>
            <person name="Neulinger S.C."/>
        </authorList>
    </citation>
    <scope>NUCLEOTIDE SEQUENCE [LARGE SCALE GENOMIC DNA]</scope>
    <source>
        <strain evidence="5 6">DSM 21303</strain>
    </source>
</reference>
<dbReference type="SUPFAM" id="SSF51197">
    <property type="entry name" value="Clavaminate synthase-like"/>
    <property type="match status" value="1"/>
</dbReference>
<proteinExistence type="predicted"/>
<dbReference type="AlphaFoldDB" id="A0A9X0WG74"/>
<evidence type="ECO:0000256" key="3">
    <source>
        <dbReference type="ARBA" id="ARBA00023194"/>
    </source>
</evidence>
<dbReference type="PANTHER" id="PTHR10696">
    <property type="entry name" value="GAMMA-BUTYROBETAINE HYDROXYLASE-RELATED"/>
    <property type="match status" value="1"/>
</dbReference>
<dbReference type="InterPro" id="IPR050411">
    <property type="entry name" value="AlphaKG_dependent_hydroxylases"/>
</dbReference>
<dbReference type="EMBL" id="NRSD01000004">
    <property type="protein sequence ID" value="MBK1644131.1"/>
    <property type="molecule type" value="Genomic_DNA"/>
</dbReference>
<dbReference type="InterPro" id="IPR042098">
    <property type="entry name" value="TauD-like_sf"/>
</dbReference>
<evidence type="ECO:0000256" key="2">
    <source>
        <dbReference type="ARBA" id="ARBA00023002"/>
    </source>
</evidence>
<dbReference type="GO" id="GO:0017000">
    <property type="term" value="P:antibiotic biosynthetic process"/>
    <property type="evidence" value="ECO:0007669"/>
    <property type="project" value="UniProtKB-KW"/>
</dbReference>
<sequence length="321" mass="36109">MNAPFEPSQANQAYDHWRARKLSAYPADIDQLRVSVRDLARPEPAELATLRARVTCYNMAIVATAPDQVEPSAMIAFAAALGLRHSDANHFADPRAVSAITAEPSSSTRISAEHATPSRADFIPYTRQALNWHTDGYYNEPDQQVGSWILFCARPARHGGANRMIDHEIAYLRLRDESPDFIAALQHPRAFTIPAHRHAEVTLRPASIGPVFSWTNGHLHMRYSARTRHVEWLDTPEMDAARVALDRLFSDPNVFTFDYRLQAGEGLISNNVLHCRSSFEDDTDPARARLLYRIRFRERIATTEGLDVGDTSRRGTPRGPD</sequence>
<dbReference type="PANTHER" id="PTHR10696:SF56">
    <property type="entry name" value="TAUD_TFDA-LIKE DOMAIN-CONTAINING PROTEIN"/>
    <property type="match status" value="1"/>
</dbReference>
<name>A0A9X0WG74_9GAMM</name>
<dbReference type="Pfam" id="PF02668">
    <property type="entry name" value="TauD"/>
    <property type="match status" value="1"/>
</dbReference>
<dbReference type="GO" id="GO:0016706">
    <property type="term" value="F:2-oxoglutarate-dependent dioxygenase activity"/>
    <property type="evidence" value="ECO:0007669"/>
    <property type="project" value="UniProtKB-ARBA"/>
</dbReference>
<keyword evidence="2" id="KW-0560">Oxidoreductase</keyword>
<evidence type="ECO:0000259" key="4">
    <source>
        <dbReference type="Pfam" id="PF02668"/>
    </source>
</evidence>
<feature type="domain" description="TauD/TfdA-like" evidence="4">
    <location>
        <begin position="35"/>
        <end position="293"/>
    </location>
</feature>